<dbReference type="EMBL" id="LDAU01000105">
    <property type="protein sequence ID" value="KRX05671.1"/>
    <property type="molecule type" value="Genomic_DNA"/>
</dbReference>
<evidence type="ECO:0008006" key="3">
    <source>
        <dbReference type="Google" id="ProtNLM"/>
    </source>
</evidence>
<evidence type="ECO:0000313" key="2">
    <source>
        <dbReference type="Proteomes" id="UP000054937"/>
    </source>
</evidence>
<dbReference type="AlphaFoldDB" id="A0A0V0QU02"/>
<name>A0A0V0QU02_PSEPJ</name>
<accession>A0A0V0QU02</accession>
<protein>
    <recommendedName>
        <fullName evidence="3">Phospholipid scramblase</fullName>
    </recommendedName>
</protein>
<keyword evidence="2" id="KW-1185">Reference proteome</keyword>
<reference evidence="1 2" key="1">
    <citation type="journal article" date="2015" name="Sci. Rep.">
        <title>Genome of the facultative scuticociliatosis pathogen Pseudocohnilembus persalinus provides insight into its virulence through horizontal gene transfer.</title>
        <authorList>
            <person name="Xiong J."/>
            <person name="Wang G."/>
            <person name="Cheng J."/>
            <person name="Tian M."/>
            <person name="Pan X."/>
            <person name="Warren A."/>
            <person name="Jiang C."/>
            <person name="Yuan D."/>
            <person name="Miao W."/>
        </authorList>
    </citation>
    <scope>NUCLEOTIDE SEQUENCE [LARGE SCALE GENOMIC DNA]</scope>
    <source>
        <strain evidence="1">36N120E</strain>
    </source>
</reference>
<proteinExistence type="predicted"/>
<sequence>MLQPELPLQQVVQQPNTITDNGQRNSKYQMLPSSGQLKFLNGLKGFSLRAQYCCIFQKYFKYKIKPYDPELSDEQNKNMQMIAQTEKGKLGCCEKNLYSLNVISGFENAGLIQEKRPSCFSCCPKVIYNIYTGPTKDSNVMAYFEMVKDCKICCNGQNYLAIKDAFGSLLYTVGKFPEEKCSLCCAPSCQRMKCCPQLTCFCKCCTKQKCCPEFFYPVMDAQENMLPPIRFEQTCRQFCLSFNYDFIYRYNFPQDMPDTHRFLILQATMFCQHYRL</sequence>
<dbReference type="InParanoid" id="A0A0V0QU02"/>
<organism evidence="1 2">
    <name type="scientific">Pseudocohnilembus persalinus</name>
    <name type="common">Ciliate</name>
    <dbReference type="NCBI Taxonomy" id="266149"/>
    <lineage>
        <taxon>Eukaryota</taxon>
        <taxon>Sar</taxon>
        <taxon>Alveolata</taxon>
        <taxon>Ciliophora</taxon>
        <taxon>Intramacronucleata</taxon>
        <taxon>Oligohymenophorea</taxon>
        <taxon>Scuticociliatia</taxon>
        <taxon>Philasterida</taxon>
        <taxon>Pseudocohnilembidae</taxon>
        <taxon>Pseudocohnilembus</taxon>
    </lineage>
</organism>
<gene>
    <name evidence="1" type="ORF">PPERSA_09811</name>
</gene>
<dbReference type="Proteomes" id="UP000054937">
    <property type="component" value="Unassembled WGS sequence"/>
</dbReference>
<evidence type="ECO:0000313" key="1">
    <source>
        <dbReference type="EMBL" id="KRX05671.1"/>
    </source>
</evidence>
<comment type="caution">
    <text evidence="1">The sequence shown here is derived from an EMBL/GenBank/DDBJ whole genome shotgun (WGS) entry which is preliminary data.</text>
</comment>